<feature type="compositionally biased region" description="Polar residues" evidence="1">
    <location>
        <begin position="1"/>
        <end position="11"/>
    </location>
</feature>
<dbReference type="Proteomes" id="UP001190700">
    <property type="component" value="Unassembled WGS sequence"/>
</dbReference>
<evidence type="ECO:0000259" key="2">
    <source>
        <dbReference type="PROSITE" id="PS51670"/>
    </source>
</evidence>
<proteinExistence type="predicted"/>
<evidence type="ECO:0000256" key="1">
    <source>
        <dbReference type="SAM" id="MobiDB-lite"/>
    </source>
</evidence>
<sequence>MLSVSRPNQSVPAHPPQRGGHLQRGLHHQVDAGSATPLSTNAHEPTDAINPSKHESGGLPVPVPPLPSPCTPSPPWAPPPSLPPQTPLPSSIPHQSSFPIPLQPSSSPPLSLPPESRPFLPPTPSPTLLSSLPLLPPLSLPEMHSGNVVEQGPRRHLSSCTDSDANCPTWATWVPTECYMNSNYMLNSCKYSCGVCGNHMLNYGGSGCTSEYPCKACAGDCDTDADCVAGAACLQRGSNEAVPGCASGGDGDYSGYDYCYDRTCHFTQKRHLCDACSHRP</sequence>
<keyword evidence="4" id="KW-1185">Reference proteome</keyword>
<dbReference type="EMBL" id="LGRX02035649">
    <property type="protein sequence ID" value="KAK3233698.1"/>
    <property type="molecule type" value="Genomic_DNA"/>
</dbReference>
<dbReference type="InterPro" id="IPR003582">
    <property type="entry name" value="ShKT_dom"/>
</dbReference>
<name>A0AAE0BBR9_9CHLO</name>
<feature type="compositionally biased region" description="Pro residues" evidence="1">
    <location>
        <begin position="61"/>
        <end position="87"/>
    </location>
</feature>
<comment type="caution">
    <text evidence="3">The sequence shown here is derived from an EMBL/GenBank/DDBJ whole genome shotgun (WGS) entry which is preliminary data.</text>
</comment>
<dbReference type="AlphaFoldDB" id="A0AAE0BBR9"/>
<accession>A0AAE0BBR9</accession>
<evidence type="ECO:0000313" key="4">
    <source>
        <dbReference type="Proteomes" id="UP001190700"/>
    </source>
</evidence>
<feature type="compositionally biased region" description="Pro residues" evidence="1">
    <location>
        <begin position="106"/>
        <end position="125"/>
    </location>
</feature>
<protein>
    <recommendedName>
        <fullName evidence="2">ShKT domain-containing protein</fullName>
    </recommendedName>
</protein>
<reference evidence="3 4" key="1">
    <citation type="journal article" date="2015" name="Genome Biol. Evol.">
        <title>Comparative Genomics of a Bacterivorous Green Alga Reveals Evolutionary Causalities and Consequences of Phago-Mixotrophic Mode of Nutrition.</title>
        <authorList>
            <person name="Burns J.A."/>
            <person name="Paasch A."/>
            <person name="Narechania A."/>
            <person name="Kim E."/>
        </authorList>
    </citation>
    <scope>NUCLEOTIDE SEQUENCE [LARGE SCALE GENOMIC DNA]</scope>
    <source>
        <strain evidence="3 4">PLY_AMNH</strain>
    </source>
</reference>
<feature type="domain" description="ShKT" evidence="2">
    <location>
        <begin position="160"/>
        <end position="196"/>
    </location>
</feature>
<feature type="compositionally biased region" description="Low complexity" evidence="1">
    <location>
        <begin position="88"/>
        <end position="105"/>
    </location>
</feature>
<evidence type="ECO:0000313" key="3">
    <source>
        <dbReference type="EMBL" id="KAK3233698.1"/>
    </source>
</evidence>
<feature type="region of interest" description="Disordered" evidence="1">
    <location>
        <begin position="1"/>
        <end position="133"/>
    </location>
</feature>
<organism evidence="3 4">
    <name type="scientific">Cymbomonas tetramitiformis</name>
    <dbReference type="NCBI Taxonomy" id="36881"/>
    <lineage>
        <taxon>Eukaryota</taxon>
        <taxon>Viridiplantae</taxon>
        <taxon>Chlorophyta</taxon>
        <taxon>Pyramimonadophyceae</taxon>
        <taxon>Pyramimonadales</taxon>
        <taxon>Pyramimonadaceae</taxon>
        <taxon>Cymbomonas</taxon>
    </lineage>
</organism>
<gene>
    <name evidence="3" type="ORF">CYMTET_56022</name>
</gene>
<dbReference type="PROSITE" id="PS51670">
    <property type="entry name" value="SHKT"/>
    <property type="match status" value="1"/>
</dbReference>